<sequence>MPYLNVVDPAFDFTAPEVFAAQAAGWHADSPLGPLVLRYAETQELLRDRRLDHGGDGYLQQNGITAGPIHDWWAPMIVNHDGADHRRLRGLVSRAFTPRTIDRLRPFIASMAESLADEVQDADFVDAFANRLPLAVMGELLGVPAADHDIFSVWSSDIGLIFALAAGGDTEARVERAVAGLDGYVDTLIDEKTRHPADDLISKMVAAWRNEKTVTREELRNLLVTLVFGAHDNTRHQLSNTMVSFAEHPAQWTLLRNRPELIERAVTETMRWRPSAASVFRRATEDFEFQGLAITAGTFVTMAVQTAQRDPRAYPGGETFNIAAVREAPLLQFGAGPHYCLGSALAGAQLSEALPVLVRRFGPPVITGEVTWRPAIGTHGPNELPLRFPTPA</sequence>
<dbReference type="GO" id="GO:0020037">
    <property type="term" value="F:heme binding"/>
    <property type="evidence" value="ECO:0007669"/>
    <property type="project" value="InterPro"/>
</dbReference>
<dbReference type="GO" id="GO:0004497">
    <property type="term" value="F:monooxygenase activity"/>
    <property type="evidence" value="ECO:0007669"/>
    <property type="project" value="UniProtKB-KW"/>
</dbReference>
<dbReference type="RefSeq" id="WP_203814298.1">
    <property type="nucleotide sequence ID" value="NZ_BOMY01000061.1"/>
</dbReference>
<dbReference type="Proteomes" id="UP000623608">
    <property type="component" value="Unassembled WGS sequence"/>
</dbReference>
<keyword evidence="2" id="KW-0349">Heme</keyword>
<dbReference type="InterPro" id="IPR036396">
    <property type="entry name" value="Cyt_P450_sf"/>
</dbReference>
<organism evidence="3 4">
    <name type="scientific">Paractinoplanes tereljensis</name>
    <dbReference type="NCBI Taxonomy" id="571912"/>
    <lineage>
        <taxon>Bacteria</taxon>
        <taxon>Bacillati</taxon>
        <taxon>Actinomycetota</taxon>
        <taxon>Actinomycetes</taxon>
        <taxon>Micromonosporales</taxon>
        <taxon>Micromonosporaceae</taxon>
        <taxon>Paractinoplanes</taxon>
    </lineage>
</organism>
<dbReference type="PROSITE" id="PS00086">
    <property type="entry name" value="CYTOCHROME_P450"/>
    <property type="match status" value="1"/>
</dbReference>
<dbReference type="AlphaFoldDB" id="A0A919NZH1"/>
<dbReference type="PANTHER" id="PTHR46696:SF1">
    <property type="entry name" value="CYTOCHROME P450 YJIB-RELATED"/>
    <property type="match status" value="1"/>
</dbReference>
<dbReference type="InterPro" id="IPR001128">
    <property type="entry name" value="Cyt_P450"/>
</dbReference>
<comment type="similarity">
    <text evidence="1 2">Belongs to the cytochrome P450 family.</text>
</comment>
<dbReference type="EMBL" id="BOMY01000061">
    <property type="protein sequence ID" value="GIF26492.1"/>
    <property type="molecule type" value="Genomic_DNA"/>
</dbReference>
<evidence type="ECO:0000256" key="2">
    <source>
        <dbReference type="RuleBase" id="RU000461"/>
    </source>
</evidence>
<dbReference type="PRINTS" id="PR00359">
    <property type="entry name" value="BP450"/>
</dbReference>
<dbReference type="Gene3D" id="1.10.630.10">
    <property type="entry name" value="Cytochrome P450"/>
    <property type="match status" value="1"/>
</dbReference>
<dbReference type="InterPro" id="IPR017972">
    <property type="entry name" value="Cyt_P450_CS"/>
</dbReference>
<evidence type="ECO:0000313" key="4">
    <source>
        <dbReference type="Proteomes" id="UP000623608"/>
    </source>
</evidence>
<dbReference type="Pfam" id="PF00067">
    <property type="entry name" value="p450"/>
    <property type="match status" value="1"/>
</dbReference>
<keyword evidence="2" id="KW-0560">Oxidoreductase</keyword>
<proteinExistence type="inferred from homology"/>
<keyword evidence="4" id="KW-1185">Reference proteome</keyword>
<dbReference type="PANTHER" id="PTHR46696">
    <property type="entry name" value="P450, PUTATIVE (EUROFUNG)-RELATED"/>
    <property type="match status" value="1"/>
</dbReference>
<accession>A0A919NZH1</accession>
<keyword evidence="2" id="KW-0408">Iron</keyword>
<dbReference type="InterPro" id="IPR002397">
    <property type="entry name" value="Cyt_P450_B"/>
</dbReference>
<keyword evidence="2" id="KW-0479">Metal-binding</keyword>
<dbReference type="SUPFAM" id="SSF48264">
    <property type="entry name" value="Cytochrome P450"/>
    <property type="match status" value="1"/>
</dbReference>
<reference evidence="3" key="1">
    <citation type="submission" date="2021-01" db="EMBL/GenBank/DDBJ databases">
        <title>Whole genome shotgun sequence of Actinoplanes tereljensis NBRC 105297.</title>
        <authorList>
            <person name="Komaki H."/>
            <person name="Tamura T."/>
        </authorList>
    </citation>
    <scope>NUCLEOTIDE SEQUENCE</scope>
    <source>
        <strain evidence="3">NBRC 105297</strain>
    </source>
</reference>
<dbReference type="GO" id="GO:0016705">
    <property type="term" value="F:oxidoreductase activity, acting on paired donors, with incorporation or reduction of molecular oxygen"/>
    <property type="evidence" value="ECO:0007669"/>
    <property type="project" value="InterPro"/>
</dbReference>
<dbReference type="GO" id="GO:0005506">
    <property type="term" value="F:iron ion binding"/>
    <property type="evidence" value="ECO:0007669"/>
    <property type="project" value="InterPro"/>
</dbReference>
<name>A0A919NZH1_9ACTN</name>
<keyword evidence="2" id="KW-0503">Monooxygenase</keyword>
<evidence type="ECO:0000313" key="3">
    <source>
        <dbReference type="EMBL" id="GIF26492.1"/>
    </source>
</evidence>
<evidence type="ECO:0000256" key="1">
    <source>
        <dbReference type="ARBA" id="ARBA00010617"/>
    </source>
</evidence>
<gene>
    <name evidence="3" type="ORF">Ate02nite_92220</name>
</gene>
<comment type="caution">
    <text evidence="3">The sequence shown here is derived from an EMBL/GenBank/DDBJ whole genome shotgun (WGS) entry which is preliminary data.</text>
</comment>
<protein>
    <submittedName>
        <fullName evidence="3">Cytochrome P450 hydroxylase</fullName>
    </submittedName>
</protein>